<evidence type="ECO:0000313" key="1">
    <source>
        <dbReference type="EMBL" id="GEA42937.1"/>
    </source>
</evidence>
<dbReference type="AlphaFoldDB" id="A0ABC9ZLR9"/>
<reference evidence="1 2" key="1">
    <citation type="submission" date="2019-06" db="EMBL/GenBank/DDBJ databases">
        <title>Draft genome sequence of Corynebacterium striatum NBRC 15291.</title>
        <authorList>
            <person name="Miura T."/>
            <person name="Furukawa M."/>
            <person name="Shimamura M."/>
            <person name="Ohyama Y."/>
            <person name="Yamazoe A."/>
            <person name="Kawasaki H."/>
        </authorList>
    </citation>
    <scope>NUCLEOTIDE SEQUENCE [LARGE SCALE GENOMIC DNA]</scope>
    <source>
        <strain evidence="1 2">NBRC 15291</strain>
    </source>
</reference>
<protein>
    <submittedName>
        <fullName evidence="1">Uncharacterized protein</fullName>
    </submittedName>
</protein>
<name>A0ABC9ZLR9_CORST</name>
<comment type="caution">
    <text evidence="1">The sequence shown here is derived from an EMBL/GenBank/DDBJ whole genome shotgun (WGS) entry which is preliminary data.</text>
</comment>
<accession>A0ABC9ZLR9</accession>
<sequence>MLVGRRVEEYLNAGGGDAGGLLVGVSHARLVEAVGEEGLAFGTPENGIDARITLRSEPYTQTT</sequence>
<gene>
    <name evidence="1" type="ORF">Cst04h_11070</name>
</gene>
<dbReference type="EMBL" id="BJLD01000001">
    <property type="protein sequence ID" value="GEA42937.1"/>
    <property type="molecule type" value="Genomic_DNA"/>
</dbReference>
<proteinExistence type="predicted"/>
<organism evidence="1 2">
    <name type="scientific">Corynebacterium striatum</name>
    <dbReference type="NCBI Taxonomy" id="43770"/>
    <lineage>
        <taxon>Bacteria</taxon>
        <taxon>Bacillati</taxon>
        <taxon>Actinomycetota</taxon>
        <taxon>Actinomycetes</taxon>
        <taxon>Mycobacteriales</taxon>
        <taxon>Corynebacteriaceae</taxon>
        <taxon>Corynebacterium</taxon>
    </lineage>
</organism>
<dbReference type="Proteomes" id="UP000315234">
    <property type="component" value="Unassembled WGS sequence"/>
</dbReference>
<evidence type="ECO:0000313" key="2">
    <source>
        <dbReference type="Proteomes" id="UP000315234"/>
    </source>
</evidence>